<comment type="subcellular location">
    <subcellularLocation>
        <location evidence="1">Cell membrane</location>
        <topology evidence="1">Multi-pass membrane protein</topology>
    </subcellularLocation>
</comment>
<evidence type="ECO:0000256" key="6">
    <source>
        <dbReference type="SAM" id="Phobius"/>
    </source>
</evidence>
<feature type="transmembrane region" description="Helical" evidence="6">
    <location>
        <begin position="264"/>
        <end position="282"/>
    </location>
</feature>
<gene>
    <name evidence="7" type="ORF">KZJ38_16240</name>
</gene>
<protein>
    <submittedName>
        <fullName evidence="7">Flippase-like domain-containing protein</fullName>
    </submittedName>
</protein>
<feature type="transmembrane region" description="Helical" evidence="6">
    <location>
        <begin position="25"/>
        <end position="46"/>
    </location>
</feature>
<reference evidence="7 8" key="1">
    <citation type="submission" date="2021-07" db="EMBL/GenBank/DDBJ databases">
        <title>Paraburkholderia edwinii protects Aspergillus sp. from phenazines by acting as a toxin sponge.</title>
        <authorList>
            <person name="Dahlstrom K.M."/>
            <person name="Newman D.K."/>
        </authorList>
    </citation>
    <scope>NUCLEOTIDE SEQUENCE [LARGE SCALE GENOMIC DNA]</scope>
    <source>
        <strain evidence="7 8">Pe01</strain>
    </source>
</reference>
<evidence type="ECO:0000256" key="2">
    <source>
        <dbReference type="ARBA" id="ARBA00022475"/>
    </source>
</evidence>
<evidence type="ECO:0000256" key="3">
    <source>
        <dbReference type="ARBA" id="ARBA00022692"/>
    </source>
</evidence>
<dbReference type="InterPro" id="IPR022791">
    <property type="entry name" value="L-PG_synthase/AglD"/>
</dbReference>
<sequence>MNEEKESVVESASMGPKRAGAWKSWLRQVVGIAISIVCLVLVFRRVDVEALKSALVQMRWHFLAMGLLSLAIDYSVRIERWAVMLRAAGSQVRTRQCISPFLGSITLNNVLPLRAGDLVRALVFPAAIGVTRVTATASLVFERLIDLLTLLLALGLGLVFSPMRLPEWVGTTVLAIAICGTVALIVVVFWNRLIVSLLGYLGRRFSNTRLQFVEKLLAVAASLVEQLGMMGKARTLGRVLLLSAIVWAGEAGLFWSIFQGLDIPAGYSSALTVMAVATLSTLVPSSPGYVGPFHLAAFAAVRALGGTEGQAATFAVLAHLSLWLPTTIAGGIAILANPKLFSAGSRK</sequence>
<feature type="transmembrane region" description="Helical" evidence="6">
    <location>
        <begin position="311"/>
        <end position="336"/>
    </location>
</feature>
<keyword evidence="3 6" id="KW-0812">Transmembrane</keyword>
<proteinExistence type="predicted"/>
<evidence type="ECO:0000256" key="5">
    <source>
        <dbReference type="ARBA" id="ARBA00023136"/>
    </source>
</evidence>
<dbReference type="NCBIfam" id="TIGR00374">
    <property type="entry name" value="flippase-like domain"/>
    <property type="match status" value="1"/>
</dbReference>
<keyword evidence="5 6" id="KW-0472">Membrane</keyword>
<evidence type="ECO:0000313" key="8">
    <source>
        <dbReference type="Proteomes" id="UP000826462"/>
    </source>
</evidence>
<evidence type="ECO:0000313" key="7">
    <source>
        <dbReference type="EMBL" id="QYD67858.1"/>
    </source>
</evidence>
<dbReference type="Pfam" id="PF03706">
    <property type="entry name" value="LPG_synthase_TM"/>
    <property type="match status" value="1"/>
</dbReference>
<dbReference type="PANTHER" id="PTHR39087:SF2">
    <property type="entry name" value="UPF0104 MEMBRANE PROTEIN MJ1595"/>
    <property type="match status" value="1"/>
</dbReference>
<dbReference type="EMBL" id="CP080095">
    <property type="protein sequence ID" value="QYD67858.1"/>
    <property type="molecule type" value="Genomic_DNA"/>
</dbReference>
<feature type="transmembrane region" description="Helical" evidence="6">
    <location>
        <begin position="239"/>
        <end position="258"/>
    </location>
</feature>
<dbReference type="Proteomes" id="UP000826462">
    <property type="component" value="Chromosome 1"/>
</dbReference>
<evidence type="ECO:0000256" key="4">
    <source>
        <dbReference type="ARBA" id="ARBA00022989"/>
    </source>
</evidence>
<dbReference type="RefSeq" id="WP_219797170.1">
    <property type="nucleotide sequence ID" value="NZ_CP080095.1"/>
</dbReference>
<accession>A0ABX8UG48</accession>
<feature type="transmembrane region" description="Helical" evidence="6">
    <location>
        <begin position="173"/>
        <end position="201"/>
    </location>
</feature>
<evidence type="ECO:0000256" key="1">
    <source>
        <dbReference type="ARBA" id="ARBA00004651"/>
    </source>
</evidence>
<dbReference type="PANTHER" id="PTHR39087">
    <property type="entry name" value="UPF0104 MEMBRANE PROTEIN MJ1595"/>
    <property type="match status" value="1"/>
</dbReference>
<keyword evidence="4 6" id="KW-1133">Transmembrane helix</keyword>
<feature type="transmembrane region" description="Helical" evidence="6">
    <location>
        <begin position="144"/>
        <end position="161"/>
    </location>
</feature>
<keyword evidence="8" id="KW-1185">Reference proteome</keyword>
<keyword evidence="2" id="KW-1003">Cell membrane</keyword>
<organism evidence="7 8">
    <name type="scientific">Paraburkholderia edwinii</name>
    <dbReference type="NCBI Taxonomy" id="2861782"/>
    <lineage>
        <taxon>Bacteria</taxon>
        <taxon>Pseudomonadati</taxon>
        <taxon>Pseudomonadota</taxon>
        <taxon>Betaproteobacteria</taxon>
        <taxon>Burkholderiales</taxon>
        <taxon>Burkholderiaceae</taxon>
        <taxon>Paraburkholderia</taxon>
    </lineage>
</organism>
<name>A0ABX8UG48_9BURK</name>